<dbReference type="Gene3D" id="1.25.40.20">
    <property type="entry name" value="Ankyrin repeat-containing domain"/>
    <property type="match status" value="2"/>
</dbReference>
<dbReference type="PROSITE" id="PS50297">
    <property type="entry name" value="ANK_REP_REGION"/>
    <property type="match status" value="1"/>
</dbReference>
<dbReference type="eggNOG" id="KOG2513">
    <property type="taxonomic scope" value="Eukaryota"/>
</dbReference>
<keyword evidence="3 6" id="KW-1133">Transmembrane helix</keyword>
<dbReference type="GO" id="GO:0016020">
    <property type="term" value="C:membrane"/>
    <property type="evidence" value="ECO:0007669"/>
    <property type="project" value="UniProtKB-SubCell"/>
</dbReference>
<dbReference type="Proteomes" id="UP000019132">
    <property type="component" value="Unassembled WGS sequence"/>
</dbReference>
<reference evidence="9" key="1">
    <citation type="journal article" date="2010" name="Genome Biol.">
        <title>Genome sequence of the necrotrophic plant pathogen Pythium ultimum reveals original pathogenicity mechanisms and effector repertoire.</title>
        <authorList>
            <person name="Levesque C.A."/>
            <person name="Brouwer H."/>
            <person name="Cano L."/>
            <person name="Hamilton J.P."/>
            <person name="Holt C."/>
            <person name="Huitema E."/>
            <person name="Raffaele S."/>
            <person name="Robideau G.P."/>
            <person name="Thines M."/>
            <person name="Win J."/>
            <person name="Zerillo M.M."/>
            <person name="Beakes G.W."/>
            <person name="Boore J.L."/>
            <person name="Busam D."/>
            <person name="Dumas B."/>
            <person name="Ferriera S."/>
            <person name="Fuerstenberg S.I."/>
            <person name="Gachon C.M."/>
            <person name="Gaulin E."/>
            <person name="Govers F."/>
            <person name="Grenville-Briggs L."/>
            <person name="Horner N."/>
            <person name="Hostetler J."/>
            <person name="Jiang R.H."/>
            <person name="Johnson J."/>
            <person name="Krajaejun T."/>
            <person name="Lin H."/>
            <person name="Meijer H.J."/>
            <person name="Moore B."/>
            <person name="Morris P."/>
            <person name="Phuntmart V."/>
            <person name="Puiu D."/>
            <person name="Shetty J."/>
            <person name="Stajich J.E."/>
            <person name="Tripathy S."/>
            <person name="Wawra S."/>
            <person name="van West P."/>
            <person name="Whitty B.R."/>
            <person name="Coutinho P.M."/>
            <person name="Henrissat B."/>
            <person name="Martin F."/>
            <person name="Thomas P.D."/>
            <person name="Tyler B.M."/>
            <person name="De Vries R.P."/>
            <person name="Kamoun S."/>
            <person name="Yandell M."/>
            <person name="Tisserat N."/>
            <person name="Buell C.R."/>
        </authorList>
    </citation>
    <scope>NUCLEOTIDE SEQUENCE</scope>
    <source>
        <strain evidence="9">DAOM:BR144</strain>
    </source>
</reference>
<evidence type="ECO:0000256" key="6">
    <source>
        <dbReference type="SAM" id="Phobius"/>
    </source>
</evidence>
<keyword evidence="2 6" id="KW-0812">Transmembrane</keyword>
<organism evidence="8 9">
    <name type="scientific">Globisporangium ultimum (strain ATCC 200006 / CBS 805.95 / DAOM BR144)</name>
    <name type="common">Pythium ultimum</name>
    <dbReference type="NCBI Taxonomy" id="431595"/>
    <lineage>
        <taxon>Eukaryota</taxon>
        <taxon>Sar</taxon>
        <taxon>Stramenopiles</taxon>
        <taxon>Oomycota</taxon>
        <taxon>Peronosporomycetes</taxon>
        <taxon>Pythiales</taxon>
        <taxon>Pythiaceae</taxon>
        <taxon>Globisporangium</taxon>
    </lineage>
</organism>
<feature type="transmembrane region" description="Helical" evidence="6">
    <location>
        <begin position="824"/>
        <end position="846"/>
    </location>
</feature>
<evidence type="ECO:0000313" key="8">
    <source>
        <dbReference type="EnsemblProtists" id="PYU1_T009341"/>
    </source>
</evidence>
<dbReference type="SMART" id="SM00248">
    <property type="entry name" value="ANK"/>
    <property type="match status" value="6"/>
</dbReference>
<dbReference type="InterPro" id="IPR002110">
    <property type="entry name" value="Ankyrin_rpt"/>
</dbReference>
<dbReference type="PANTHER" id="PTHR12308">
    <property type="entry name" value="ANOCTAMIN"/>
    <property type="match status" value="1"/>
</dbReference>
<name>K3WWJ3_GLOUD</name>
<feature type="transmembrane region" description="Helical" evidence="6">
    <location>
        <begin position="1019"/>
        <end position="1036"/>
    </location>
</feature>
<dbReference type="PANTHER" id="PTHR12308:SF73">
    <property type="entry name" value="ANOCTAMIN"/>
    <property type="match status" value="1"/>
</dbReference>
<reference evidence="8" key="3">
    <citation type="submission" date="2015-02" db="UniProtKB">
        <authorList>
            <consortium name="EnsemblProtists"/>
        </authorList>
    </citation>
    <scope>IDENTIFICATION</scope>
    <source>
        <strain evidence="8">DAOM BR144</strain>
    </source>
</reference>
<keyword evidence="5" id="KW-0040">ANK repeat</keyword>
<dbReference type="InterPro" id="IPR036770">
    <property type="entry name" value="Ankyrin_rpt-contain_sf"/>
</dbReference>
<feature type="transmembrane region" description="Helical" evidence="6">
    <location>
        <begin position="930"/>
        <end position="951"/>
    </location>
</feature>
<reference evidence="9" key="2">
    <citation type="submission" date="2010-04" db="EMBL/GenBank/DDBJ databases">
        <authorList>
            <person name="Buell R."/>
            <person name="Hamilton J."/>
            <person name="Hostetler J."/>
        </authorList>
    </citation>
    <scope>NUCLEOTIDE SEQUENCE [LARGE SCALE GENOMIC DNA]</scope>
    <source>
        <strain evidence="9">DAOM:BR144</strain>
    </source>
</reference>
<evidence type="ECO:0000256" key="5">
    <source>
        <dbReference type="PROSITE-ProRule" id="PRU00023"/>
    </source>
</evidence>
<dbReference type="InterPro" id="IPR049452">
    <property type="entry name" value="Anoctamin_TM"/>
</dbReference>
<dbReference type="HOGENOM" id="CLU_253442_0_0_1"/>
<keyword evidence="9" id="KW-1185">Reference proteome</keyword>
<feature type="repeat" description="ANK" evidence="5">
    <location>
        <begin position="89"/>
        <end position="110"/>
    </location>
</feature>
<accession>K3WWJ3</accession>
<dbReference type="PROSITE" id="PS50088">
    <property type="entry name" value="ANK_REPEAT"/>
    <property type="match status" value="1"/>
</dbReference>
<dbReference type="Pfam" id="PF00023">
    <property type="entry name" value="Ank"/>
    <property type="match status" value="1"/>
</dbReference>
<feature type="transmembrane region" description="Helical" evidence="6">
    <location>
        <begin position="852"/>
        <end position="875"/>
    </location>
</feature>
<feature type="transmembrane region" description="Helical" evidence="6">
    <location>
        <begin position="971"/>
        <end position="999"/>
    </location>
</feature>
<feature type="transmembrane region" description="Helical" evidence="6">
    <location>
        <begin position="1206"/>
        <end position="1227"/>
    </location>
</feature>
<evidence type="ECO:0000256" key="4">
    <source>
        <dbReference type="ARBA" id="ARBA00023136"/>
    </source>
</evidence>
<dbReference type="VEuPathDB" id="FungiDB:PYU1_G009323"/>
<proteinExistence type="predicted"/>
<dbReference type="SUPFAM" id="SSF48403">
    <property type="entry name" value="Ankyrin repeat"/>
    <property type="match status" value="1"/>
</dbReference>
<sequence length="1398" mass="157983">MDLYEACENGNEERVVELLVFGDEWLGVRRSATQHKRYSASGGNAASERYDSLIEDALVATAVALANAAATSAGLMLSPKTMLRARGTAGRTPLHAACMGGQVGIVRLLLGEPCPVYFTSRTQDEVMELLAPLVKGYEEKKIHDDDDTARVGLYQVRMATKDDGADLVPVATVRFDCDRSISPQDLLEGRKHVDDFGNTPLQCISCFGCGSSNHHVDDGLEITKHLLIHGDQPNLPKLADKWTPLHWSAYNGNWEQIAILLNPPLYLGKQNQKIGKTQFSIPLFVNGDNLFAMDIAGRRGLMLLSELKELREQQAQGRSMSDYAKWRLRLSHVDALKIFTQEFLENAAQLARYVNEMNDRLPILLLRDKKAKKKRFTCADAIRYGQHLLYWAGCFGLVSEACALLELRMEIAASSAELHASYGSLHPATINGPKGGKHGATQEVYLQPLYVCSCEENKRQSVLHAVASHGQQEILTLLLSKMLYDQQHPPTTVVPLAPSGLRMQKTAQPRKMNLVVPTSDTMRKMSVESPTMIAMSGGLESAAVEKATEKLGVLALIDTGWRNYRNETPLYLAVLHLQHSVVSIFSHFLTHESLVWELANCNVEGSYIHHVVHDHSRHLLGISAPRKMVCAEYVMLFDGIKKKQFKETLVEAMREESPITPPLVVTRTGKRLTPAAWYYLRFTPKQTDYVVIGTTDEVTVRHAEALQLKIKHRGSSIRSKYNASTPELFEPFRSLQRQQVVMDIIQKNVNLKKHLRKGNLKAIFPLHDASGCKNIVRNWVYTDDRQRIFQPFTGTSVSQFLFEDRTHPYEMLWPLLTYFGEKHAFYYSFVIFYSVWLVLIALPGAICQLLSYVVGAYYLSPLFAVFVSIWATLVVERWKRKKSEIQMSFGNFKRNRNEEAHGFYGDFQVETIEKSIVDMKFPKSLQLMRIYCGIPVLLTMASFVVIIFISVKVTTVSSEVQYHAPSWMPDVLLPYVIPLLNAISMLILDNLYTAVALALTQWENHRTVWQYESMLAVKLFWFKFLNAFISLLWVAFVDRDTHALRKQLIIVMGMRQIWYMFIRNIWPLFLVQQRWKSAGFRLKKPSPCPSASGSSSSWRRCLTFTREWYNAELPHDSTATAAGSAANSVPSLVLVQEMMLPPDFLMGKQMEIVLQFGYITMFVSVLPIGPLLALVSNVINTRLDVICCTQVKRRPPFESETEVSTFMSILEFMSFAAVAVNCSVLFFTTKDDLESLLELASTHWKDDAAFYLKKLWLLLAIEHIVLGAKALLSLTIDDSATWVQNDEDRNDDEEKKIGQRDHQSVVTEADDFTSLVSDADRSYSAKQLLESEYEHLIDELLAEASDWKQHKRKISMSTSSALNGALAEKVSAAMKERDAAIAREVATEQKLRDSTNSL</sequence>
<dbReference type="GO" id="GO:0005254">
    <property type="term" value="F:chloride channel activity"/>
    <property type="evidence" value="ECO:0007669"/>
    <property type="project" value="TreeGrafter"/>
</dbReference>
<dbReference type="InParanoid" id="K3WWJ3"/>
<dbReference type="EnsemblProtists" id="PYU1_T009341">
    <property type="protein sequence ID" value="PYU1_T009341"/>
    <property type="gene ID" value="PYU1_G009323"/>
</dbReference>
<evidence type="ECO:0000256" key="2">
    <source>
        <dbReference type="ARBA" id="ARBA00022692"/>
    </source>
</evidence>
<evidence type="ECO:0000256" key="1">
    <source>
        <dbReference type="ARBA" id="ARBA00004141"/>
    </source>
</evidence>
<dbReference type="EMBL" id="GL376622">
    <property type="status" value="NOT_ANNOTATED_CDS"/>
    <property type="molecule type" value="Genomic_DNA"/>
</dbReference>
<dbReference type="Pfam" id="PF04547">
    <property type="entry name" value="Anoctamin"/>
    <property type="match status" value="1"/>
</dbReference>
<evidence type="ECO:0000313" key="9">
    <source>
        <dbReference type="Proteomes" id="UP000019132"/>
    </source>
</evidence>
<evidence type="ECO:0000256" key="3">
    <source>
        <dbReference type="ARBA" id="ARBA00022989"/>
    </source>
</evidence>
<keyword evidence="4 6" id="KW-0472">Membrane</keyword>
<feature type="domain" description="Anoctamin transmembrane" evidence="7">
    <location>
        <begin position="817"/>
        <end position="1289"/>
    </location>
</feature>
<dbReference type="InterPro" id="IPR007632">
    <property type="entry name" value="Anoctamin"/>
</dbReference>
<comment type="subcellular location">
    <subcellularLocation>
        <location evidence="1">Membrane</location>
        <topology evidence="1">Multi-pass membrane protein</topology>
    </subcellularLocation>
</comment>
<feature type="transmembrane region" description="Helical" evidence="6">
    <location>
        <begin position="1156"/>
        <end position="1175"/>
    </location>
</feature>
<dbReference type="OMA" id="WENHRTV"/>
<evidence type="ECO:0000259" key="7">
    <source>
        <dbReference type="Pfam" id="PF04547"/>
    </source>
</evidence>
<protein>
    <recommendedName>
        <fullName evidence="7">Anoctamin transmembrane domain-containing protein</fullName>
    </recommendedName>
</protein>